<keyword evidence="6" id="KW-0675">Receptor</keyword>
<dbReference type="PANTHER" id="PTHR45695">
    <property type="entry name" value="LEUCOKININ RECEPTOR-RELATED"/>
    <property type="match status" value="1"/>
</dbReference>
<evidence type="ECO:0000256" key="8">
    <source>
        <dbReference type="SAM" id="Phobius"/>
    </source>
</evidence>
<dbReference type="SUPFAM" id="SSF81321">
    <property type="entry name" value="Family A G protein-coupled receptor-like"/>
    <property type="match status" value="1"/>
</dbReference>
<protein>
    <recommendedName>
        <fullName evidence="9">G-protein coupled receptors family 1 profile domain-containing protein</fullName>
    </recommendedName>
</protein>
<dbReference type="Gene3D" id="1.20.1070.10">
    <property type="entry name" value="Rhodopsin 7-helix transmembrane proteins"/>
    <property type="match status" value="2"/>
</dbReference>
<accession>A0ABQ9FRY0</accession>
<feature type="transmembrane region" description="Helical" evidence="8">
    <location>
        <begin position="42"/>
        <end position="68"/>
    </location>
</feature>
<dbReference type="PRINTS" id="PR00237">
    <property type="entry name" value="GPCRRHODOPSN"/>
</dbReference>
<dbReference type="InterPro" id="IPR000276">
    <property type="entry name" value="GPCR_Rhodpsn"/>
</dbReference>
<dbReference type="Pfam" id="PF00001">
    <property type="entry name" value="7tm_1"/>
    <property type="match status" value="2"/>
</dbReference>
<organism evidence="10 11">
    <name type="scientific">Tegillarca granosa</name>
    <name type="common">Malaysian cockle</name>
    <name type="synonym">Anadara granosa</name>
    <dbReference type="NCBI Taxonomy" id="220873"/>
    <lineage>
        <taxon>Eukaryota</taxon>
        <taxon>Metazoa</taxon>
        <taxon>Spiralia</taxon>
        <taxon>Lophotrochozoa</taxon>
        <taxon>Mollusca</taxon>
        <taxon>Bivalvia</taxon>
        <taxon>Autobranchia</taxon>
        <taxon>Pteriomorphia</taxon>
        <taxon>Arcoida</taxon>
        <taxon>Arcoidea</taxon>
        <taxon>Arcidae</taxon>
        <taxon>Tegillarca</taxon>
    </lineage>
</organism>
<proteinExistence type="predicted"/>
<keyword evidence="3 8" id="KW-1133">Transmembrane helix</keyword>
<dbReference type="EMBL" id="JARBDR010000214">
    <property type="protein sequence ID" value="KAJ8318926.1"/>
    <property type="molecule type" value="Genomic_DNA"/>
</dbReference>
<evidence type="ECO:0000256" key="7">
    <source>
        <dbReference type="ARBA" id="ARBA00023224"/>
    </source>
</evidence>
<feature type="transmembrane region" description="Helical" evidence="8">
    <location>
        <begin position="243"/>
        <end position="262"/>
    </location>
</feature>
<keyword evidence="11" id="KW-1185">Reference proteome</keyword>
<gene>
    <name evidence="10" type="ORF">KUTeg_004017</name>
</gene>
<dbReference type="PROSITE" id="PS50262">
    <property type="entry name" value="G_PROTEIN_RECEP_F1_2"/>
    <property type="match status" value="2"/>
</dbReference>
<evidence type="ECO:0000313" key="11">
    <source>
        <dbReference type="Proteomes" id="UP001217089"/>
    </source>
</evidence>
<dbReference type="InterPro" id="IPR017452">
    <property type="entry name" value="GPCR_Rhodpsn_7TM"/>
</dbReference>
<dbReference type="Proteomes" id="UP001217089">
    <property type="component" value="Unassembled WGS sequence"/>
</dbReference>
<feature type="transmembrane region" description="Helical" evidence="8">
    <location>
        <begin position="196"/>
        <end position="223"/>
    </location>
</feature>
<name>A0ABQ9FRY0_TEGGR</name>
<feature type="domain" description="G-protein coupled receptors family 1 profile" evidence="9">
    <location>
        <begin position="133"/>
        <end position="259"/>
    </location>
</feature>
<reference evidence="10 11" key="1">
    <citation type="submission" date="2022-12" db="EMBL/GenBank/DDBJ databases">
        <title>Chromosome-level genome of Tegillarca granosa.</title>
        <authorList>
            <person name="Kim J."/>
        </authorList>
    </citation>
    <scope>NUCLEOTIDE SEQUENCE [LARGE SCALE GENOMIC DNA]</scope>
    <source>
        <strain evidence="10">Teg-2019</strain>
        <tissue evidence="10">Adductor muscle</tissue>
    </source>
</reference>
<evidence type="ECO:0000256" key="4">
    <source>
        <dbReference type="ARBA" id="ARBA00023040"/>
    </source>
</evidence>
<dbReference type="PANTHER" id="PTHR45695:SF9">
    <property type="entry name" value="LEUCOKININ RECEPTOR"/>
    <property type="match status" value="1"/>
</dbReference>
<keyword evidence="5 8" id="KW-0472">Membrane</keyword>
<evidence type="ECO:0000256" key="6">
    <source>
        <dbReference type="ARBA" id="ARBA00023170"/>
    </source>
</evidence>
<keyword evidence="4" id="KW-0297">G-protein coupled receptor</keyword>
<evidence type="ECO:0000256" key="3">
    <source>
        <dbReference type="ARBA" id="ARBA00022989"/>
    </source>
</evidence>
<evidence type="ECO:0000256" key="5">
    <source>
        <dbReference type="ARBA" id="ARBA00023136"/>
    </source>
</evidence>
<evidence type="ECO:0000256" key="1">
    <source>
        <dbReference type="ARBA" id="ARBA00004141"/>
    </source>
</evidence>
<comment type="caution">
    <text evidence="10">The sequence shown here is derived from an EMBL/GenBank/DDBJ whole genome shotgun (WGS) entry which is preliminary data.</text>
</comment>
<evidence type="ECO:0000256" key="2">
    <source>
        <dbReference type="ARBA" id="ARBA00022692"/>
    </source>
</evidence>
<keyword evidence="7" id="KW-0807">Transducer</keyword>
<feature type="transmembrane region" description="Helical" evidence="8">
    <location>
        <begin position="80"/>
        <end position="100"/>
    </location>
</feature>
<comment type="subcellular location">
    <subcellularLocation>
        <location evidence="1">Membrane</location>
        <topology evidence="1">Multi-pass membrane protein</topology>
    </subcellularLocation>
</comment>
<feature type="transmembrane region" description="Helical" evidence="8">
    <location>
        <begin position="145"/>
        <end position="175"/>
    </location>
</feature>
<evidence type="ECO:0000259" key="9">
    <source>
        <dbReference type="PROSITE" id="PS50262"/>
    </source>
</evidence>
<sequence>MNYSENSTNFAYENTSDAYFNISDNFYFQKYYPLIQHPAYLVALYSIAYGVLFIFGLLGNCMVITVVLKNPAMRHVTNYFVVNLAVADLMVTFFCIPLTLLDNVYTAVSLAVPLVVYYEKFDNVTSLQVIPMCHQLWPDFDSQRIYFVVALFLFCYASPLILIMLCYTLIVIRVWTRHAPGIASNTGIIKKSRVKVIKMFAVVVSMSALLWLPLYVLYFFLYFDPPSITSSIMSVISNIMVPIFQWMALSSSSINPIIYCIFSKRYRNGLHKLIYCRSYVRRLRLHRSFHSATTKYVPADGFSGNSYDSRRLKRPYSPARLISVDYSNGLVTVTFRRDRNNS</sequence>
<feature type="domain" description="G-protein coupled receptors family 1 profile" evidence="9">
    <location>
        <begin position="59"/>
        <end position="100"/>
    </location>
</feature>
<evidence type="ECO:0000313" key="10">
    <source>
        <dbReference type="EMBL" id="KAJ8318926.1"/>
    </source>
</evidence>
<keyword evidence="2 8" id="KW-0812">Transmembrane</keyword>